<dbReference type="STRING" id="67767.A0A0J7K8P2"/>
<dbReference type="AlphaFoldDB" id="A0A0J7K8P2"/>
<dbReference type="InterPro" id="IPR001888">
    <property type="entry name" value="Transposase_1"/>
</dbReference>
<dbReference type="PaxDb" id="67767-A0A0J7K8P2"/>
<dbReference type="GO" id="GO:0003676">
    <property type="term" value="F:nucleic acid binding"/>
    <property type="evidence" value="ECO:0007669"/>
    <property type="project" value="InterPro"/>
</dbReference>
<name>A0A0J7K8P2_LASNI</name>
<proteinExistence type="predicted"/>
<dbReference type="PANTHER" id="PTHR46060">
    <property type="entry name" value="MARINER MOS1 TRANSPOSASE-LIKE PROTEIN"/>
    <property type="match status" value="1"/>
</dbReference>
<accession>A0A0J7K8P2</accession>
<dbReference type="OrthoDB" id="7545062at2759"/>
<evidence type="ECO:0000313" key="1">
    <source>
        <dbReference type="EMBL" id="KMQ86664.1"/>
    </source>
</evidence>
<reference evidence="1 2" key="1">
    <citation type="submission" date="2015-04" db="EMBL/GenBank/DDBJ databases">
        <title>Lasius niger genome sequencing.</title>
        <authorList>
            <person name="Konorov E.A."/>
            <person name="Nikitin M.A."/>
            <person name="Kirill M.V."/>
            <person name="Chang P."/>
        </authorList>
    </citation>
    <scope>NUCLEOTIDE SEQUENCE [LARGE SCALE GENOMIC DNA]</scope>
    <source>
        <tissue evidence="1">Whole</tissue>
    </source>
</reference>
<dbReference type="InterPro" id="IPR052709">
    <property type="entry name" value="Transposase-MT_Hybrid"/>
</dbReference>
<comment type="caution">
    <text evidence="1">The sequence shown here is derived from an EMBL/GenBank/DDBJ whole genome shotgun (WGS) entry which is preliminary data.</text>
</comment>
<protein>
    <submittedName>
        <fullName evidence="1">Transposase</fullName>
    </submittedName>
</protein>
<dbReference type="Gene3D" id="3.30.420.10">
    <property type="entry name" value="Ribonuclease H-like superfamily/Ribonuclease H"/>
    <property type="match status" value="1"/>
</dbReference>
<dbReference type="Pfam" id="PF01359">
    <property type="entry name" value="Transposase_1"/>
    <property type="match status" value="1"/>
</dbReference>
<keyword evidence="2" id="KW-1185">Reference proteome</keyword>
<organism evidence="1 2">
    <name type="scientific">Lasius niger</name>
    <name type="common">Black garden ant</name>
    <dbReference type="NCBI Taxonomy" id="67767"/>
    <lineage>
        <taxon>Eukaryota</taxon>
        <taxon>Metazoa</taxon>
        <taxon>Ecdysozoa</taxon>
        <taxon>Arthropoda</taxon>
        <taxon>Hexapoda</taxon>
        <taxon>Insecta</taxon>
        <taxon>Pterygota</taxon>
        <taxon>Neoptera</taxon>
        <taxon>Endopterygota</taxon>
        <taxon>Hymenoptera</taxon>
        <taxon>Apocrita</taxon>
        <taxon>Aculeata</taxon>
        <taxon>Formicoidea</taxon>
        <taxon>Formicidae</taxon>
        <taxon>Formicinae</taxon>
        <taxon>Lasius</taxon>
        <taxon>Lasius</taxon>
    </lineage>
</organism>
<sequence>MSEQEVHTSIAQRIIIKFLAREGVKPSEILRRLTAQFEENTLSRTQVFDWHKHFTKGREKVENESHRRRPRISITETNIRAIGDLIEGDRRLTVSEIASEVGISYGSTKTIITTDLGFRKVSARWVPRLLKAEQKTARLEICQRLLARYAEQGESFLKCIVTCDETWVHHYTPESKQASMEWRKKEEAAPVKAKTRLSAGKVLSTVFWDYRGVLHVDFLHERRTVNAEYYCQLLDEAKQAYRRKRRGQPIRNVILLHDNARPHTAAVTREKLEKMFWTPLEHPPYSPDLSPCDYHLFGPLKEALGGQ</sequence>
<dbReference type="PANTHER" id="PTHR46060:SF1">
    <property type="entry name" value="MARINER MOS1 TRANSPOSASE-LIKE PROTEIN"/>
    <property type="match status" value="1"/>
</dbReference>
<evidence type="ECO:0000313" key="2">
    <source>
        <dbReference type="Proteomes" id="UP000036403"/>
    </source>
</evidence>
<dbReference type="Proteomes" id="UP000036403">
    <property type="component" value="Unassembled WGS sequence"/>
</dbReference>
<dbReference type="InterPro" id="IPR036397">
    <property type="entry name" value="RNaseH_sf"/>
</dbReference>
<dbReference type="EMBL" id="LBMM01011730">
    <property type="protein sequence ID" value="KMQ86664.1"/>
    <property type="molecule type" value="Genomic_DNA"/>
</dbReference>
<gene>
    <name evidence="1" type="ORF">RF55_14296</name>
</gene>